<feature type="compositionally biased region" description="Pro residues" evidence="1">
    <location>
        <begin position="115"/>
        <end position="124"/>
    </location>
</feature>
<feature type="region of interest" description="Disordered" evidence="1">
    <location>
        <begin position="19"/>
        <end position="38"/>
    </location>
</feature>
<dbReference type="EMBL" id="JBHSJB010000047">
    <property type="protein sequence ID" value="MFC5059763.1"/>
    <property type="molecule type" value="Genomic_DNA"/>
</dbReference>
<dbReference type="Proteomes" id="UP001595833">
    <property type="component" value="Unassembled WGS sequence"/>
</dbReference>
<dbReference type="SUPFAM" id="SSF52833">
    <property type="entry name" value="Thioredoxin-like"/>
    <property type="match status" value="1"/>
</dbReference>
<dbReference type="RefSeq" id="WP_344043478.1">
    <property type="nucleotide sequence ID" value="NZ_BAAAKE010000046.1"/>
</dbReference>
<evidence type="ECO:0000256" key="1">
    <source>
        <dbReference type="SAM" id="MobiDB-lite"/>
    </source>
</evidence>
<sequence>MSHGRPRVTLCRACCCGTRPKHSAADHEQRVRALSGASDGAVDVRQSDCLGACDDSDIVVVHPSPTARAAGAKPVWLGRISDDDALEDLADWLRSGGPGAAPPPPSIRDRAMTPPNLPPSRMPY</sequence>
<comment type="caution">
    <text evidence="2">The sequence shown here is derived from an EMBL/GenBank/DDBJ whole genome shotgun (WGS) entry which is preliminary data.</text>
</comment>
<organism evidence="2 3">
    <name type="scientific">Saccharothrix xinjiangensis</name>
    <dbReference type="NCBI Taxonomy" id="204798"/>
    <lineage>
        <taxon>Bacteria</taxon>
        <taxon>Bacillati</taxon>
        <taxon>Actinomycetota</taxon>
        <taxon>Actinomycetes</taxon>
        <taxon>Pseudonocardiales</taxon>
        <taxon>Pseudonocardiaceae</taxon>
        <taxon>Saccharothrix</taxon>
    </lineage>
</organism>
<keyword evidence="3" id="KW-1185">Reference proteome</keyword>
<evidence type="ECO:0000313" key="3">
    <source>
        <dbReference type="Proteomes" id="UP001595833"/>
    </source>
</evidence>
<evidence type="ECO:0008006" key="4">
    <source>
        <dbReference type="Google" id="ProtNLM"/>
    </source>
</evidence>
<protein>
    <recommendedName>
        <fullName evidence="4">(2Fe-2S) ferredoxin</fullName>
    </recommendedName>
</protein>
<accession>A0ABV9YDQ5</accession>
<dbReference type="Gene3D" id="3.40.30.10">
    <property type="entry name" value="Glutaredoxin"/>
    <property type="match status" value="1"/>
</dbReference>
<feature type="region of interest" description="Disordered" evidence="1">
    <location>
        <begin position="92"/>
        <end position="124"/>
    </location>
</feature>
<evidence type="ECO:0000313" key="2">
    <source>
        <dbReference type="EMBL" id="MFC5059763.1"/>
    </source>
</evidence>
<name>A0ABV9YDQ5_9PSEU</name>
<proteinExistence type="predicted"/>
<dbReference type="InterPro" id="IPR036249">
    <property type="entry name" value="Thioredoxin-like_sf"/>
</dbReference>
<gene>
    <name evidence="2" type="ORF">ACFPFM_39135</name>
</gene>
<reference evidence="3" key="1">
    <citation type="journal article" date="2019" name="Int. J. Syst. Evol. Microbiol.">
        <title>The Global Catalogue of Microorganisms (GCM) 10K type strain sequencing project: providing services to taxonomists for standard genome sequencing and annotation.</title>
        <authorList>
            <consortium name="The Broad Institute Genomics Platform"/>
            <consortium name="The Broad Institute Genome Sequencing Center for Infectious Disease"/>
            <person name="Wu L."/>
            <person name="Ma J."/>
        </authorList>
    </citation>
    <scope>NUCLEOTIDE SEQUENCE [LARGE SCALE GENOMIC DNA]</scope>
    <source>
        <strain evidence="3">KCTC 12848</strain>
    </source>
</reference>